<name>A0A0K1ELS2_CHOCO</name>
<keyword evidence="2" id="KW-0732">Signal</keyword>
<feature type="chain" id="PRO_5005459651" description="Secreted protein" evidence="2">
    <location>
        <begin position="24"/>
        <end position="200"/>
    </location>
</feature>
<feature type="compositionally biased region" description="Basic and acidic residues" evidence="1">
    <location>
        <begin position="43"/>
        <end position="52"/>
    </location>
</feature>
<dbReference type="RefSeq" id="WP_050433508.1">
    <property type="nucleotide sequence ID" value="NZ_CP012159.1"/>
</dbReference>
<feature type="region of interest" description="Disordered" evidence="1">
    <location>
        <begin position="22"/>
        <end position="154"/>
    </location>
</feature>
<evidence type="ECO:0000256" key="1">
    <source>
        <dbReference type="SAM" id="MobiDB-lite"/>
    </source>
</evidence>
<accession>A0A0K1ELS2</accession>
<evidence type="ECO:0000313" key="4">
    <source>
        <dbReference type="Proteomes" id="UP000067626"/>
    </source>
</evidence>
<feature type="compositionally biased region" description="Basic and acidic residues" evidence="1">
    <location>
        <begin position="114"/>
        <end position="154"/>
    </location>
</feature>
<evidence type="ECO:0000256" key="2">
    <source>
        <dbReference type="SAM" id="SignalP"/>
    </source>
</evidence>
<feature type="signal peptide" evidence="2">
    <location>
        <begin position="1"/>
        <end position="23"/>
    </location>
</feature>
<feature type="compositionally biased region" description="Low complexity" evidence="1">
    <location>
        <begin position="23"/>
        <end position="32"/>
    </location>
</feature>
<gene>
    <name evidence="3" type="ORF">CMC5_059870</name>
</gene>
<keyword evidence="4" id="KW-1185">Reference proteome</keyword>
<reference evidence="3 4" key="1">
    <citation type="submission" date="2015-07" db="EMBL/GenBank/DDBJ databases">
        <title>Genome analysis of myxobacterium Chondromyces crocatus Cm c5 reveals a high potential for natural compound synthesis and the genetic basis for the loss of fruiting body formation.</title>
        <authorList>
            <person name="Zaburannyi N."/>
            <person name="Bunk B."/>
            <person name="Maier J."/>
            <person name="Overmann J."/>
            <person name="Mueller R."/>
        </authorList>
    </citation>
    <scope>NUCLEOTIDE SEQUENCE [LARGE SCALE GENOMIC DNA]</scope>
    <source>
        <strain evidence="3 4">Cm c5</strain>
    </source>
</reference>
<feature type="compositionally biased region" description="Basic and acidic residues" evidence="1">
    <location>
        <begin position="95"/>
        <end position="104"/>
    </location>
</feature>
<evidence type="ECO:0000313" key="3">
    <source>
        <dbReference type="EMBL" id="AKT41776.1"/>
    </source>
</evidence>
<evidence type="ECO:0008006" key="5">
    <source>
        <dbReference type="Google" id="ProtNLM"/>
    </source>
</evidence>
<organism evidence="3 4">
    <name type="scientific">Chondromyces crocatus</name>
    <dbReference type="NCBI Taxonomy" id="52"/>
    <lineage>
        <taxon>Bacteria</taxon>
        <taxon>Pseudomonadati</taxon>
        <taxon>Myxococcota</taxon>
        <taxon>Polyangia</taxon>
        <taxon>Polyangiales</taxon>
        <taxon>Polyangiaceae</taxon>
        <taxon>Chondromyces</taxon>
    </lineage>
</organism>
<sequence length="200" mass="21157">MKKTRWIASWVAAMVLGAGLASAQPPTAAQQGGAQGRPGAGDARGHGERGGKPGEGPGPGRSGEPRAGEPPSGGKNGEQRPGEWQGKPGEAGQGRGERGEKAEGTRGQPGAARGQEDGEHAKRRKTQVDKERPALDETLKTRPMDEALKKEMQSHAERVARLERIQTLAEASGDTATAARAKALLEQENARYKTYLNNRK</sequence>
<dbReference type="AlphaFoldDB" id="A0A0K1ELS2"/>
<protein>
    <recommendedName>
        <fullName evidence="5">Secreted protein</fullName>
    </recommendedName>
</protein>
<dbReference type="STRING" id="52.CMC5_059870"/>
<dbReference type="OrthoDB" id="5525888at2"/>
<dbReference type="Proteomes" id="UP000067626">
    <property type="component" value="Chromosome"/>
</dbReference>
<dbReference type="KEGG" id="ccro:CMC5_059870"/>
<proteinExistence type="predicted"/>
<dbReference type="EMBL" id="CP012159">
    <property type="protein sequence ID" value="AKT41776.1"/>
    <property type="molecule type" value="Genomic_DNA"/>
</dbReference>